<dbReference type="Gene3D" id="3.40.50.300">
    <property type="entry name" value="P-loop containing nucleotide triphosphate hydrolases"/>
    <property type="match status" value="2"/>
</dbReference>
<dbReference type="PROSITE" id="PS00039">
    <property type="entry name" value="DEAD_ATP_HELICASE"/>
    <property type="match status" value="1"/>
</dbReference>
<feature type="compositionally biased region" description="Polar residues" evidence="15">
    <location>
        <begin position="359"/>
        <end position="410"/>
    </location>
</feature>
<evidence type="ECO:0000313" key="20">
    <source>
        <dbReference type="Proteomes" id="UP000076863"/>
    </source>
</evidence>
<gene>
    <name evidence="19" type="ORF">BBO_03369</name>
</gene>
<evidence type="ECO:0000256" key="1">
    <source>
        <dbReference type="ARBA" id="ARBA00004186"/>
    </source>
</evidence>
<keyword evidence="11" id="KW-0206">Cytoskeleton</keyword>
<evidence type="ECO:0000256" key="5">
    <source>
        <dbReference type="ARBA" id="ARBA00022552"/>
    </source>
</evidence>
<feature type="compositionally biased region" description="Basic and acidic residues" evidence="15">
    <location>
        <begin position="667"/>
        <end position="676"/>
    </location>
</feature>
<comment type="similarity">
    <text evidence="3">Belongs to the INCENP family.</text>
</comment>
<reference evidence="19 20" key="1">
    <citation type="journal article" date="2016" name="Genome Biol. Evol.">
        <title>Divergent and convergent evolution of fungal pathogenicity.</title>
        <authorList>
            <person name="Shang Y."/>
            <person name="Xiao G."/>
            <person name="Zheng P."/>
            <person name="Cen K."/>
            <person name="Zhan S."/>
            <person name="Wang C."/>
        </authorList>
    </citation>
    <scope>NUCLEOTIDE SEQUENCE [LARGE SCALE GENOMIC DNA]</scope>
    <source>
        <strain evidence="19 20">RCEF 3172</strain>
    </source>
</reference>
<feature type="region of interest" description="Disordered" evidence="15">
    <location>
        <begin position="502"/>
        <end position="531"/>
    </location>
</feature>
<dbReference type="Proteomes" id="UP000076863">
    <property type="component" value="Unassembled WGS sequence"/>
</dbReference>
<dbReference type="SMART" id="SM00490">
    <property type="entry name" value="HELICc"/>
    <property type="match status" value="1"/>
</dbReference>
<feature type="domain" description="DEAD-box RNA helicase Q" evidence="18">
    <location>
        <begin position="1332"/>
        <end position="1361"/>
    </location>
</feature>
<evidence type="ECO:0000256" key="15">
    <source>
        <dbReference type="SAM" id="MobiDB-lite"/>
    </source>
</evidence>
<evidence type="ECO:0000256" key="9">
    <source>
        <dbReference type="ARBA" id="ARBA00022840"/>
    </source>
</evidence>
<dbReference type="InterPro" id="IPR001650">
    <property type="entry name" value="Helicase_C-like"/>
</dbReference>
<dbReference type="SMART" id="SM00487">
    <property type="entry name" value="DEXDc"/>
    <property type="match status" value="1"/>
</dbReference>
<feature type="compositionally biased region" description="Polar residues" evidence="15">
    <location>
        <begin position="980"/>
        <end position="993"/>
    </location>
</feature>
<dbReference type="Pfam" id="PF03941">
    <property type="entry name" value="INCENP_ARK-bind"/>
    <property type="match status" value="1"/>
</dbReference>
<dbReference type="Pfam" id="PF00271">
    <property type="entry name" value="Helicase_C"/>
    <property type="match status" value="1"/>
</dbReference>
<dbReference type="InterPro" id="IPR027417">
    <property type="entry name" value="P-loop_NTPase"/>
</dbReference>
<feature type="compositionally biased region" description="Polar residues" evidence="15">
    <location>
        <begin position="1824"/>
        <end position="1833"/>
    </location>
</feature>
<feature type="compositionally biased region" description="Basic and acidic residues" evidence="15">
    <location>
        <begin position="1910"/>
        <end position="1921"/>
    </location>
</feature>
<evidence type="ECO:0000256" key="8">
    <source>
        <dbReference type="ARBA" id="ARBA00022806"/>
    </source>
</evidence>
<dbReference type="InterPro" id="IPR014001">
    <property type="entry name" value="Helicase_ATP-bd"/>
</dbReference>
<evidence type="ECO:0000313" key="19">
    <source>
        <dbReference type="EMBL" id="OAA45728.1"/>
    </source>
</evidence>
<sequence length="1921" mass="210649">MAAMRGPRLQAGSAPWIAEERSSALQIVQSEVEEFSFSARNEMEWLNEHMAGIFDENETNFADAFKTPGKLRGKTPRTIRTVAVSGDTRVPLSDVFTATPNGATPQHTNKLLSPKAISRAPKFLAAGAKLMPQPQSTKDSGYYGSQDVDAAAPVFGDLESSSQTRVVSYDINMATKQNQFQAPHTDMPDKTLQSLKEEQKCLTKQPVFFDIESSPTRCNLATQAPSSSPLKHSPLKSPIPHSDMTDVAVENDEPDSPSEASSPIRQVMRKSSLNFASLPAREPLAAVKIAGRVSRVSHLDKASAGRSLGHASKDNGLEADSQDDMDKAAEEVPVQLTFGEPINHTRTYTQRLQDQINQLGKSNSNNLGPTRSHPTISSDNQTALPSQSYPTVPASPTRQQSISKVLQTTPGAFPEEEEEDDDWIEPPSVAPPTDARPAFPKSYSADVMEGIQGKGTIGQPEFAAAKTQHGTHFKSHGKSASVSTLPSMTDAKSELTLTKFASESNGLDTVPESQGADTPSGSPSRLFRDSPLKQMKSKLSSILKGSRSLLASSAAISAEGKSSLLLSSTVQLGLHPSPSTASLASKIRIASGISQNTEGSLSPTKTRRTRASAERAREDLKRREKEARLMAEQMDRLDKAREKEREKARVFSKEQERIAAMEQEIAAKKNQEEQMHAKQTPKALSNSRGAKLSDDEQDPISQDVAMLDVPQIAPPSAVRMTSTTHSLRNRDVKRPVKPTKEDGTTKQAPTVIRVKPGSQHSQFHQAGRQSTIPQDPASLSNSQHQQSVNASKASLHSKASLQSLKSSTNTRPRAAETTAKKKEAEEREAQKRRDAKAEAERKRAASQEEQRRHEQQRRVEAERQKKDKELAEERKTAQRQAALDKAKQTKAPPPAARSQPNGPPDFTMSQQQKMESQGNRPPSRMMAGPQRQQAGANLSKAGTKRLVGHAGNEDSQDSRPPTRTGPAYQAKDAKRRRTSEVLQDSAESGNNPSKGHAVRPSPGFKKDVPSKSLFQNGYSNAPPSAVHDLFKASVTSHQLQSKTARPVDMAQISKGNIPFAPNAAGPAFKTPARPGPYLAAKSAVKSVPRPSPQFQNGEAIDLPEIQTDDEDEEDDPGINNIAGWAASPDLRAALMRQETMDPSQIFGPPAPLNMEEVFSKSKDRWPKFRARTSSANWSGPDGLTEDDIRKDMAAREKLRREGGWSYEMSKDVLRFVTQQRIVENCVVGTRMASERRFETNPLHILQAMFRHGLRSSAGLARRVLPRATVTLGRYQHIAAQTNRPAIQAVQSWNSLTQLARLYSSDAAAPAAESPAGEQDASKQSDEWTKEFSSLAEEGVNETLLRAITKDLGYLTMSPVQAKTIAPALKGTDINDDSVAQAKTGTGKTIAFLLPLLQRMINEDPTLATRSAKYEARPDDIRGIIMSPTRELAEQIAEEARRLVRHTGLVVQSAVGGTQKNRMLYKTRREGCHLLVATPGRLHDLLSDPESGIEAPNLAAMVLDEADRMLDVGFERELNDIIKLLPRDKVRQTLLVSATIPDSVIRLTRNMVRADDFQFVQTIAETESLTHEHVPQNVVTVSHINNVMPALFELIGKGLAECKENPDKKPFKAIVYLNTTAMTQLAGEMGFAKNRDRTFVRNFSIHSGLTQQARTRAAENFRKSQSAVLFSSDVTARGMDFPDVTHVIQVDCPRDRETYIHRLGRTARQKKDGEGWLLLPATSRPRARSLLGGLPLKPSTALETASFDINSDTNQPDVMAETQKLYSQVPSRLLEEAYRVTIFGSTDRNARDDVVDQMNEWATQGWGWQSPPTVSKAKADRNGFGRTNLNFGPESSSSSDSRGRSTRFGDRHDNRGFDRDSRRSSDPFDNMKDNARRSDFGGRGESGGRGGFSRGGSRSGNRGGNRGGFRRNSDRGSRDSAW</sequence>
<evidence type="ECO:0000256" key="14">
    <source>
        <dbReference type="RuleBase" id="RU365068"/>
    </source>
</evidence>
<accession>A0A162JKU3</accession>
<feature type="compositionally biased region" description="Gly residues" evidence="15">
    <location>
        <begin position="1882"/>
        <end position="1906"/>
    </location>
</feature>
<proteinExistence type="inferred from homology"/>
<feature type="compositionally biased region" description="Polar residues" evidence="15">
    <location>
        <begin position="594"/>
        <end position="604"/>
    </location>
</feature>
<dbReference type="GO" id="GO:0003723">
    <property type="term" value="F:RNA binding"/>
    <property type="evidence" value="ECO:0007669"/>
    <property type="project" value="UniProtKB-UniRule"/>
</dbReference>
<feature type="domain" description="Helicase ATP-binding" evidence="16">
    <location>
        <begin position="1368"/>
        <end position="1557"/>
    </location>
</feature>
<evidence type="ECO:0000256" key="4">
    <source>
        <dbReference type="ARBA" id="ARBA00022490"/>
    </source>
</evidence>
<feature type="region of interest" description="Disordered" evidence="15">
    <location>
        <begin position="302"/>
        <end position="327"/>
    </location>
</feature>
<feature type="compositionally biased region" description="Basic and acidic residues" evidence="15">
    <location>
        <begin position="818"/>
        <end position="887"/>
    </location>
</feature>
<comment type="catalytic activity">
    <reaction evidence="14">
        <text>ATP + H2O = ADP + phosphate + H(+)</text>
        <dbReference type="Rhea" id="RHEA:13065"/>
        <dbReference type="ChEBI" id="CHEBI:15377"/>
        <dbReference type="ChEBI" id="CHEBI:15378"/>
        <dbReference type="ChEBI" id="CHEBI:30616"/>
        <dbReference type="ChEBI" id="CHEBI:43474"/>
        <dbReference type="ChEBI" id="CHEBI:456216"/>
        <dbReference type="EC" id="3.6.4.13"/>
    </reaction>
</comment>
<feature type="region of interest" description="Disordered" evidence="15">
    <location>
        <begin position="219"/>
        <end position="265"/>
    </location>
</feature>
<evidence type="ECO:0000256" key="12">
    <source>
        <dbReference type="ARBA" id="ARBA00023242"/>
    </source>
</evidence>
<feature type="compositionally biased region" description="Low complexity" evidence="15">
    <location>
        <begin position="225"/>
        <end position="240"/>
    </location>
</feature>
<keyword evidence="7 14" id="KW-0378">Hydrolase</keyword>
<protein>
    <recommendedName>
        <fullName evidence="14">ATP-dependent RNA helicase</fullName>
        <ecNumber evidence="14">3.6.4.13</ecNumber>
    </recommendedName>
</protein>
<feature type="compositionally biased region" description="Basic and acidic residues" evidence="15">
    <location>
        <begin position="611"/>
        <end position="621"/>
    </location>
</feature>
<dbReference type="EMBL" id="AZHA01000008">
    <property type="protein sequence ID" value="OAA45728.1"/>
    <property type="molecule type" value="Genomic_DNA"/>
</dbReference>
<name>A0A162JKU3_9HYPO</name>
<dbReference type="EC" id="3.6.4.13" evidence="14"/>
<feature type="compositionally biased region" description="Low complexity" evidence="15">
    <location>
        <begin position="790"/>
        <end position="817"/>
    </location>
</feature>
<feature type="region of interest" description="Disordered" evidence="15">
    <location>
        <begin position="1801"/>
        <end position="1921"/>
    </location>
</feature>
<feature type="region of interest" description="Disordered" evidence="15">
    <location>
        <begin position="359"/>
        <end position="438"/>
    </location>
</feature>
<feature type="region of interest" description="Disordered" evidence="15">
    <location>
        <begin position="667"/>
        <end position="1024"/>
    </location>
</feature>
<keyword evidence="6 14" id="KW-0547">Nucleotide-binding</keyword>
<dbReference type="GO" id="GO:0006364">
    <property type="term" value="P:rRNA processing"/>
    <property type="evidence" value="ECO:0007669"/>
    <property type="project" value="UniProtKB-KW"/>
</dbReference>
<dbReference type="InterPro" id="IPR011545">
    <property type="entry name" value="DEAD/DEAH_box_helicase_dom"/>
</dbReference>
<keyword evidence="8 14" id="KW-0347">Helicase</keyword>
<evidence type="ECO:0000256" key="13">
    <source>
        <dbReference type="PROSITE-ProRule" id="PRU00552"/>
    </source>
</evidence>
<evidence type="ECO:0000256" key="2">
    <source>
        <dbReference type="ARBA" id="ARBA00004604"/>
    </source>
</evidence>
<dbReference type="CDD" id="cd18787">
    <property type="entry name" value="SF2_C_DEAD"/>
    <property type="match status" value="1"/>
</dbReference>
<feature type="domain" description="Helicase C-terminal" evidence="17">
    <location>
        <begin position="1593"/>
        <end position="1752"/>
    </location>
</feature>
<evidence type="ECO:0000259" key="18">
    <source>
        <dbReference type="PROSITE" id="PS51195"/>
    </source>
</evidence>
<dbReference type="PROSITE" id="PS51194">
    <property type="entry name" value="HELICASE_CTER"/>
    <property type="match status" value="1"/>
</dbReference>
<feature type="compositionally biased region" description="Acidic residues" evidence="15">
    <location>
        <begin position="414"/>
        <end position="424"/>
    </location>
</feature>
<keyword evidence="20" id="KW-1185">Reference proteome</keyword>
<evidence type="ECO:0000256" key="7">
    <source>
        <dbReference type="ARBA" id="ARBA00022801"/>
    </source>
</evidence>
<evidence type="ECO:0000259" key="17">
    <source>
        <dbReference type="PROSITE" id="PS51194"/>
    </source>
</evidence>
<dbReference type="InterPro" id="IPR000629">
    <property type="entry name" value="RNA-helicase_DEAD-box_CS"/>
</dbReference>
<dbReference type="Pfam" id="PF00270">
    <property type="entry name" value="DEAD"/>
    <property type="match status" value="1"/>
</dbReference>
<keyword evidence="12" id="KW-0539">Nucleus</keyword>
<dbReference type="PANTHER" id="PTHR24031">
    <property type="entry name" value="RNA HELICASE"/>
    <property type="match status" value="1"/>
</dbReference>
<feature type="compositionally biased region" description="Polar residues" evidence="15">
    <location>
        <begin position="502"/>
        <end position="523"/>
    </location>
</feature>
<evidence type="ECO:0000256" key="3">
    <source>
        <dbReference type="ARBA" id="ARBA00010042"/>
    </source>
</evidence>
<dbReference type="OrthoDB" id="6123at2759"/>
<dbReference type="PROSITE" id="PS51192">
    <property type="entry name" value="HELICASE_ATP_BIND_1"/>
    <property type="match status" value="1"/>
</dbReference>
<dbReference type="GO" id="GO:0003724">
    <property type="term" value="F:RNA helicase activity"/>
    <property type="evidence" value="ECO:0007669"/>
    <property type="project" value="UniProtKB-EC"/>
</dbReference>
<dbReference type="InterPro" id="IPR005635">
    <property type="entry name" value="Inner_centromere_prot_ARK-bd"/>
</dbReference>
<evidence type="ECO:0000256" key="11">
    <source>
        <dbReference type="ARBA" id="ARBA00023212"/>
    </source>
</evidence>
<feature type="region of interest" description="Disordered" evidence="15">
    <location>
        <begin position="594"/>
        <end position="621"/>
    </location>
</feature>
<dbReference type="GO" id="GO:0005730">
    <property type="term" value="C:nucleolus"/>
    <property type="evidence" value="ECO:0007669"/>
    <property type="project" value="UniProtKB-SubCell"/>
</dbReference>
<feature type="region of interest" description="Disordered" evidence="15">
    <location>
        <begin position="1309"/>
        <end position="1332"/>
    </location>
</feature>
<comment type="similarity">
    <text evidence="14">Belongs to the DEAD box helicase family.</text>
</comment>
<dbReference type="GO" id="GO:0005524">
    <property type="term" value="F:ATP binding"/>
    <property type="evidence" value="ECO:0007669"/>
    <property type="project" value="UniProtKB-UniRule"/>
</dbReference>
<comment type="subcellular location">
    <subcellularLocation>
        <location evidence="1">Cytoplasm</location>
        <location evidence="1">Cytoskeleton</location>
        <location evidence="1">Spindle</location>
    </subcellularLocation>
    <subcellularLocation>
        <location evidence="2">Nucleus</location>
        <location evidence="2">Nucleolus</location>
    </subcellularLocation>
</comment>
<dbReference type="SUPFAM" id="SSF52540">
    <property type="entry name" value="P-loop containing nucleoside triphosphate hydrolases"/>
    <property type="match status" value="2"/>
</dbReference>
<dbReference type="GO" id="GO:0005819">
    <property type="term" value="C:spindle"/>
    <property type="evidence" value="ECO:0007669"/>
    <property type="project" value="UniProtKB-SubCell"/>
</dbReference>
<feature type="compositionally biased region" description="Basic and acidic residues" evidence="15">
    <location>
        <begin position="728"/>
        <end position="744"/>
    </location>
</feature>
<dbReference type="InterPro" id="IPR014014">
    <property type="entry name" value="RNA_helicase_DEAD_Q_motif"/>
</dbReference>
<comment type="caution">
    <text evidence="19">The sequence shown here is derived from an EMBL/GenBank/DDBJ whole genome shotgun (WGS) entry which is preliminary data.</text>
</comment>
<keyword evidence="4" id="KW-0963">Cytoplasm</keyword>
<dbReference type="GO" id="GO:0016787">
    <property type="term" value="F:hydrolase activity"/>
    <property type="evidence" value="ECO:0007669"/>
    <property type="project" value="UniProtKB-KW"/>
</dbReference>
<comment type="domain">
    <text evidence="14">The Q motif is unique to and characteristic of the DEAD box family of RNA helicases and controls ATP binding and hydrolysis.</text>
</comment>
<comment type="function">
    <text evidence="14">RNA helicase.</text>
</comment>
<keyword evidence="9 14" id="KW-0067">ATP-binding</keyword>
<evidence type="ECO:0000256" key="10">
    <source>
        <dbReference type="ARBA" id="ARBA00022884"/>
    </source>
</evidence>
<evidence type="ECO:0000256" key="6">
    <source>
        <dbReference type="ARBA" id="ARBA00022741"/>
    </source>
</evidence>
<keyword evidence="5" id="KW-0698">rRNA processing</keyword>
<keyword evidence="10 14" id="KW-0694">RNA-binding</keyword>
<organism evidence="19 20">
    <name type="scientific">Beauveria brongniartii RCEF 3172</name>
    <dbReference type="NCBI Taxonomy" id="1081107"/>
    <lineage>
        <taxon>Eukaryota</taxon>
        <taxon>Fungi</taxon>
        <taxon>Dikarya</taxon>
        <taxon>Ascomycota</taxon>
        <taxon>Pezizomycotina</taxon>
        <taxon>Sordariomycetes</taxon>
        <taxon>Hypocreomycetidae</taxon>
        <taxon>Hypocreales</taxon>
        <taxon>Cordycipitaceae</taxon>
        <taxon>Beauveria</taxon>
        <taxon>Beauveria brongniartii</taxon>
    </lineage>
</organism>
<feature type="compositionally biased region" description="Polar residues" evidence="15">
    <location>
        <begin position="1801"/>
        <end position="1812"/>
    </location>
</feature>
<dbReference type="PROSITE" id="PS51195">
    <property type="entry name" value="Q_MOTIF"/>
    <property type="match status" value="1"/>
</dbReference>
<feature type="compositionally biased region" description="Polar residues" evidence="15">
    <location>
        <begin position="758"/>
        <end position="789"/>
    </location>
</feature>
<feature type="compositionally biased region" description="Basic and acidic residues" evidence="15">
    <location>
        <begin position="1319"/>
        <end position="1329"/>
    </location>
</feature>
<dbReference type="CDD" id="cd22249">
    <property type="entry name" value="UDM1_RNF168_RNF169-like"/>
    <property type="match status" value="1"/>
</dbReference>
<feature type="region of interest" description="Disordered" evidence="15">
    <location>
        <begin position="464"/>
        <end position="486"/>
    </location>
</feature>
<feature type="compositionally biased region" description="Polar residues" evidence="15">
    <location>
        <begin position="1012"/>
        <end position="1022"/>
    </location>
</feature>
<feature type="compositionally biased region" description="Basic and acidic residues" evidence="15">
    <location>
        <begin position="1840"/>
        <end position="1881"/>
    </location>
</feature>
<feature type="compositionally biased region" description="Polar residues" evidence="15">
    <location>
        <begin position="907"/>
        <end position="920"/>
    </location>
</feature>
<feature type="short sequence motif" description="Q motif" evidence="13">
    <location>
        <begin position="1332"/>
        <end position="1361"/>
    </location>
</feature>
<evidence type="ECO:0000259" key="16">
    <source>
        <dbReference type="PROSITE" id="PS51192"/>
    </source>
</evidence>